<evidence type="ECO:0000313" key="5">
    <source>
        <dbReference type="Proteomes" id="UP000332933"/>
    </source>
</evidence>
<dbReference type="AlphaFoldDB" id="A0A485KNA2"/>
<dbReference type="Proteomes" id="UP000332933">
    <property type="component" value="Unassembled WGS sequence"/>
</dbReference>
<accession>A0A485KNA2</accession>
<evidence type="ECO:0000313" key="4">
    <source>
        <dbReference type="EMBL" id="VFT86438.1"/>
    </source>
</evidence>
<sequence length="265" mass="30214">MAENKSPSNQYTQAPVTPEHSLEAQKEAPPAFKVELETATELRVKLYSTARHTRRIESFLALPNDKLNILCWIFGISLVVILVAIFKTPSPYETQMGRVYILKEPVEKNTYISEHQRIRFEYENETVEIDLACSMVEVDKFFQLITPRLPSTAQPVALQPEDIIDPVLILIHDPQAAADATANEAMLWQTFLFAITQLRGREVVLSRWDLPEMASGKASVLLLHLFALMHYRMELCAAVTKSFVRNYEKNDYDNLDQGGKVRLGF</sequence>
<evidence type="ECO:0000256" key="1">
    <source>
        <dbReference type="SAM" id="MobiDB-lite"/>
    </source>
</evidence>
<feature type="transmembrane region" description="Helical" evidence="2">
    <location>
        <begin position="67"/>
        <end position="86"/>
    </location>
</feature>
<name>A0A485KNA2_9STRA</name>
<proteinExistence type="predicted"/>
<gene>
    <name evidence="4" type="primary">Aste57867_9559</name>
    <name evidence="3" type="ORF">As57867_009521</name>
    <name evidence="4" type="ORF">ASTE57867_9559</name>
</gene>
<feature type="compositionally biased region" description="Polar residues" evidence="1">
    <location>
        <begin position="1"/>
        <end position="15"/>
    </location>
</feature>
<protein>
    <submittedName>
        <fullName evidence="4">Aste57867_9559 protein</fullName>
    </submittedName>
</protein>
<feature type="region of interest" description="Disordered" evidence="1">
    <location>
        <begin position="1"/>
        <end position="27"/>
    </location>
</feature>
<keyword evidence="2" id="KW-1133">Transmembrane helix</keyword>
<evidence type="ECO:0000256" key="2">
    <source>
        <dbReference type="SAM" id="Phobius"/>
    </source>
</evidence>
<reference evidence="4 5" key="1">
    <citation type="submission" date="2019-03" db="EMBL/GenBank/DDBJ databases">
        <authorList>
            <person name="Gaulin E."/>
            <person name="Dumas B."/>
        </authorList>
    </citation>
    <scope>NUCLEOTIDE SEQUENCE [LARGE SCALE GENOMIC DNA]</scope>
    <source>
        <strain evidence="4">CBS 568.67</strain>
    </source>
</reference>
<organism evidence="4 5">
    <name type="scientific">Aphanomyces stellatus</name>
    <dbReference type="NCBI Taxonomy" id="120398"/>
    <lineage>
        <taxon>Eukaryota</taxon>
        <taxon>Sar</taxon>
        <taxon>Stramenopiles</taxon>
        <taxon>Oomycota</taxon>
        <taxon>Saprolegniomycetes</taxon>
        <taxon>Saprolegniales</taxon>
        <taxon>Verrucalvaceae</taxon>
        <taxon>Aphanomyces</taxon>
    </lineage>
</organism>
<keyword evidence="2" id="KW-0472">Membrane</keyword>
<dbReference type="EMBL" id="VJMH01005149">
    <property type="protein sequence ID" value="KAF0699900.1"/>
    <property type="molecule type" value="Genomic_DNA"/>
</dbReference>
<keyword evidence="2" id="KW-0812">Transmembrane</keyword>
<evidence type="ECO:0000313" key="3">
    <source>
        <dbReference type="EMBL" id="KAF0699900.1"/>
    </source>
</evidence>
<reference evidence="3" key="2">
    <citation type="submission" date="2019-06" db="EMBL/GenBank/DDBJ databases">
        <title>Genomics analysis of Aphanomyces spp. identifies a new class of oomycete effector associated with host adaptation.</title>
        <authorList>
            <person name="Gaulin E."/>
        </authorList>
    </citation>
    <scope>NUCLEOTIDE SEQUENCE</scope>
    <source>
        <strain evidence="3">CBS 578.67</strain>
    </source>
</reference>
<dbReference type="EMBL" id="CAADRA010005170">
    <property type="protein sequence ID" value="VFT86438.1"/>
    <property type="molecule type" value="Genomic_DNA"/>
</dbReference>
<keyword evidence="5" id="KW-1185">Reference proteome</keyword>